<protein>
    <submittedName>
        <fullName evidence="4">Rifin</fullName>
    </submittedName>
</protein>
<dbReference type="VEuPathDB" id="PlasmoDB:PfNF54_120057900"/>
<evidence type="ECO:0000256" key="1">
    <source>
        <dbReference type="SAM" id="Phobius"/>
    </source>
</evidence>
<dbReference type="InterPro" id="IPR011992">
    <property type="entry name" value="EF-hand-dom_pair"/>
</dbReference>
<dbReference type="AlphaFoldDB" id="A0A2I0BYY4"/>
<dbReference type="EMBL" id="NYMT01000004">
    <property type="protein sequence ID" value="PKC48488.1"/>
    <property type="molecule type" value="Genomic_DNA"/>
</dbReference>
<sequence>MKVHYINILLFALPLNILIYNQRNHKSTTHHTLKIPITRLLCECELYTPANYDNDPQMKEVMDNFNRQTQQRFHEYDERMVEKRMQCKDKCDKEIQKIILKDKLEKQMEQQLTTLETKIDTNDIPTCVCEKSMTDKVEKGCLRCGRNLGVAVPGLGVLGAYGAHSIVKVAMATAEKVGIQLGIDAGNAAGIKAVIEALNSSLNIDNLGGITLDTVLKGNNFKNIDFLVYILTDKYNTTCTVSNTEVETLLCYIGKEKPTLPYTLIQSNVRKAVAEATEVATSTTEEMTTIYTTQELSKVTSTGAILSNPIIISFIVIVIVVIIFLIIYLILRYRRKKKTKKKLQYIKLLKE</sequence>
<evidence type="ECO:0000313" key="5">
    <source>
        <dbReference type="Proteomes" id="UP000232684"/>
    </source>
</evidence>
<reference evidence="3 6" key="2">
    <citation type="submission" date="2018-05" db="EMBL/GenBank/DDBJ databases">
        <title>Genome assembly of Plasmodium falciparum NF54 DiCre.</title>
        <authorList>
            <person name="Baumgarten S."/>
            <person name="Treeck M."/>
            <person name="Scherf A."/>
        </authorList>
    </citation>
    <scope>NUCLEOTIDE SEQUENCE [LARGE SCALE GENOMIC DNA]</scope>
    <source>
        <strain evidence="3">NF54</strain>
    </source>
</reference>
<accession>A0A2I0BYY4</accession>
<evidence type="ECO:0000313" key="4">
    <source>
        <dbReference type="EMBL" id="PKC48488.1"/>
    </source>
</evidence>
<dbReference type="SMR" id="A0A2I0BYY4"/>
<evidence type="ECO:0000313" key="6">
    <source>
        <dbReference type="Proteomes" id="UP000754359"/>
    </source>
</evidence>
<keyword evidence="1" id="KW-1133">Transmembrane helix</keyword>
<feature type="transmembrane region" description="Helical" evidence="1">
    <location>
        <begin position="310"/>
        <end position="331"/>
    </location>
</feature>
<feature type="signal peptide" evidence="2">
    <location>
        <begin position="1"/>
        <end position="19"/>
    </location>
</feature>
<dbReference type="NCBIfam" id="TIGR01477">
    <property type="entry name" value="RIFIN"/>
    <property type="match status" value="1"/>
</dbReference>
<comment type="caution">
    <text evidence="4">The sequence shown here is derived from an EMBL/GenBank/DDBJ whole genome shotgun (WGS) entry which is preliminary data.</text>
</comment>
<evidence type="ECO:0000256" key="2">
    <source>
        <dbReference type="SAM" id="SignalP"/>
    </source>
</evidence>
<dbReference type="EMBL" id="QFXU01000022">
    <property type="protein sequence ID" value="KAF4327364.1"/>
    <property type="molecule type" value="Genomic_DNA"/>
</dbReference>
<evidence type="ECO:0000313" key="3">
    <source>
        <dbReference type="EMBL" id="KAF4327364.1"/>
    </source>
</evidence>
<name>A0A2I0BYY4_PLAFO</name>
<dbReference type="Pfam" id="PF02009">
    <property type="entry name" value="RIFIN"/>
    <property type="match status" value="1"/>
</dbReference>
<dbReference type="InterPro" id="IPR006373">
    <property type="entry name" value="VSA_Rifin"/>
</dbReference>
<dbReference type="Proteomes" id="UP000232684">
    <property type="component" value="Unassembled WGS sequence"/>
</dbReference>
<gene>
    <name evidence="4" type="ORF">CK202_1912</name>
    <name evidence="3" type="ORF">CYL21_4859</name>
</gene>
<keyword evidence="2" id="KW-0732">Signal</keyword>
<keyword evidence="1" id="KW-0472">Membrane</keyword>
<keyword evidence="1" id="KW-0812">Transmembrane</keyword>
<dbReference type="Proteomes" id="UP000754359">
    <property type="component" value="Unassembled WGS sequence"/>
</dbReference>
<dbReference type="SUPFAM" id="SSF47473">
    <property type="entry name" value="EF-hand"/>
    <property type="match status" value="1"/>
</dbReference>
<reference evidence="4 5" key="1">
    <citation type="submission" date="2017-11" db="EMBL/GenBank/DDBJ databases">
        <title>Plasmodium falciparum NF54 genome assembly.</title>
        <authorList>
            <person name="Bryant J.M."/>
            <person name="Baumgarten S."/>
            <person name="Scheidig-Benatar C."/>
            <person name="Scherf A."/>
        </authorList>
    </citation>
    <scope>NUCLEOTIDE SEQUENCE [LARGE SCALE GENOMIC DNA]</scope>
    <source>
        <strain evidence="4">NF54</strain>
    </source>
</reference>
<feature type="chain" id="PRO_5036040181" evidence="2">
    <location>
        <begin position="20"/>
        <end position="351"/>
    </location>
</feature>
<proteinExistence type="predicted"/>
<organism evidence="4 5">
    <name type="scientific">Plasmodium falciparum (isolate NF54)</name>
    <dbReference type="NCBI Taxonomy" id="5843"/>
    <lineage>
        <taxon>Eukaryota</taxon>
        <taxon>Sar</taxon>
        <taxon>Alveolata</taxon>
        <taxon>Apicomplexa</taxon>
        <taxon>Aconoidasida</taxon>
        <taxon>Haemosporida</taxon>
        <taxon>Plasmodiidae</taxon>
        <taxon>Plasmodium</taxon>
        <taxon>Plasmodium (Laverania)</taxon>
    </lineage>
</organism>